<gene>
    <name evidence="14" type="primary">tctE</name>
    <name evidence="14" type="ORF">SCA50_2897</name>
</gene>
<dbReference type="Gene3D" id="1.10.287.130">
    <property type="match status" value="1"/>
</dbReference>
<dbReference type="InterPro" id="IPR003661">
    <property type="entry name" value="HisK_dim/P_dom"/>
</dbReference>
<evidence type="ECO:0000256" key="6">
    <source>
        <dbReference type="ARBA" id="ARBA00022692"/>
    </source>
</evidence>
<dbReference type="InterPro" id="IPR036097">
    <property type="entry name" value="HisK_dim/P_sf"/>
</dbReference>
<dbReference type="PANTHER" id="PTHR45436:SF1">
    <property type="entry name" value="SENSOR PROTEIN QSEC"/>
    <property type="match status" value="1"/>
</dbReference>
<dbReference type="GO" id="GO:0000155">
    <property type="term" value="F:phosphorelay sensor kinase activity"/>
    <property type="evidence" value="ECO:0007669"/>
    <property type="project" value="InterPro"/>
</dbReference>
<dbReference type="EMBL" id="CM001062">
    <property type="protein sequence ID" value="EFZ07341.1"/>
    <property type="molecule type" value="Genomic_DNA"/>
</dbReference>
<keyword evidence="10 11" id="KW-0472">Membrane</keyword>
<feature type="domain" description="Histidine kinase" evidence="12">
    <location>
        <begin position="270"/>
        <end position="486"/>
    </location>
</feature>
<sequence length="488" mass="55186">MYELRRCAAWVMCWSAAMKWVKPQSLYLQLLLFLGLPLILLWGLSAFNSYVNALQAATQAYDRTLLSSARTVSERLVVRNNHLEVNVPWVVLDSFELNMNDRLYYKVVDPSGKVISGYDDLPVMPPATPRTRLYPALAWFYHTEYRGEAIRVARLLQPVNEGGIIGMAEIYVAETLQSRRYLAGQLLFSSWISQGLLVLLTLVLVGWLLRRILRPMRQLSSLMVRREPGLLTPLPELLPWSETRLLIVAFNRYIDRLRGILSRQERFSADASHQLKTPLAVLKTQAAVALASQHPHHWYESLQAMSVTLDSTIQLTERLLQLSAVKHKEQGERRFSPVNLYDIVQSGCFTRLAQARSKHIDLGYEGEQEAMWIEGDEVLLSELCGNLLDNALKYTPEQGIVTARLERDGDAVTLVVEDSGPGIDDEHIHLALQPFHRLDNVGNVAGAGIGLALVNDIARLHRTHPHFSRSEALGGLYVRIRFLSLVPQ</sequence>
<evidence type="ECO:0000256" key="8">
    <source>
        <dbReference type="ARBA" id="ARBA00022989"/>
    </source>
</evidence>
<dbReference type="CDD" id="cd00082">
    <property type="entry name" value="HisKA"/>
    <property type="match status" value="1"/>
</dbReference>
<keyword evidence="8 11" id="KW-1133">Transmembrane helix</keyword>
<evidence type="ECO:0000313" key="14">
    <source>
        <dbReference type="EMBL" id="EFZ07341.1"/>
    </source>
</evidence>
<dbReference type="SMART" id="SM00304">
    <property type="entry name" value="HAMP"/>
    <property type="match status" value="1"/>
</dbReference>
<dbReference type="InterPro" id="IPR004358">
    <property type="entry name" value="Sig_transdc_His_kin-like_C"/>
</dbReference>
<evidence type="ECO:0000256" key="3">
    <source>
        <dbReference type="ARBA" id="ARBA00012438"/>
    </source>
</evidence>
<dbReference type="GO" id="GO:0005886">
    <property type="term" value="C:plasma membrane"/>
    <property type="evidence" value="ECO:0007669"/>
    <property type="project" value="UniProtKB-SubCell"/>
</dbReference>
<feature type="domain" description="HAMP" evidence="13">
    <location>
        <begin position="210"/>
        <end position="262"/>
    </location>
</feature>
<dbReference type="InterPro" id="IPR050428">
    <property type="entry name" value="TCS_sensor_his_kinase"/>
</dbReference>
<dbReference type="InterPro" id="IPR003594">
    <property type="entry name" value="HATPase_dom"/>
</dbReference>
<dbReference type="PRINTS" id="PR00344">
    <property type="entry name" value="BCTRLSENSOR"/>
</dbReference>
<dbReference type="AlphaFoldDB" id="A0AAJ8WWJ6"/>
<evidence type="ECO:0000256" key="9">
    <source>
        <dbReference type="ARBA" id="ARBA00023012"/>
    </source>
</evidence>
<evidence type="ECO:0000259" key="13">
    <source>
        <dbReference type="PROSITE" id="PS50885"/>
    </source>
</evidence>
<dbReference type="EC" id="2.7.13.3" evidence="3"/>
<organism evidence="14 15">
    <name type="scientific">Salmonella enterica subsp. enterica serovar Choleraesuis str. SCSA50</name>
    <dbReference type="NCBI Taxonomy" id="904139"/>
    <lineage>
        <taxon>Bacteria</taxon>
        <taxon>Pseudomonadati</taxon>
        <taxon>Pseudomonadota</taxon>
        <taxon>Gammaproteobacteria</taxon>
        <taxon>Enterobacterales</taxon>
        <taxon>Enterobacteriaceae</taxon>
        <taxon>Salmonella</taxon>
    </lineage>
</organism>
<comment type="subcellular location">
    <subcellularLocation>
        <location evidence="2">Cell inner membrane</location>
        <topology evidence="2">Multi-pass membrane protein</topology>
    </subcellularLocation>
</comment>
<dbReference type="SUPFAM" id="SSF47384">
    <property type="entry name" value="Homodimeric domain of signal transducing histidine kinase"/>
    <property type="match status" value="1"/>
</dbReference>
<evidence type="ECO:0000256" key="2">
    <source>
        <dbReference type="ARBA" id="ARBA00004429"/>
    </source>
</evidence>
<evidence type="ECO:0000256" key="10">
    <source>
        <dbReference type="ARBA" id="ARBA00023136"/>
    </source>
</evidence>
<keyword evidence="9" id="KW-0902">Two-component regulatory system</keyword>
<dbReference type="Pfam" id="PF00512">
    <property type="entry name" value="HisKA"/>
    <property type="match status" value="1"/>
</dbReference>
<evidence type="ECO:0000256" key="7">
    <source>
        <dbReference type="ARBA" id="ARBA00022777"/>
    </source>
</evidence>
<dbReference type="Pfam" id="PF08521">
    <property type="entry name" value="2CSK_N"/>
    <property type="match status" value="1"/>
</dbReference>
<keyword evidence="7" id="KW-0418">Kinase</keyword>
<evidence type="ECO:0000256" key="11">
    <source>
        <dbReference type="SAM" id="Phobius"/>
    </source>
</evidence>
<protein>
    <recommendedName>
        <fullName evidence="3">histidine kinase</fullName>
        <ecNumber evidence="3">2.7.13.3</ecNumber>
    </recommendedName>
</protein>
<evidence type="ECO:0000256" key="4">
    <source>
        <dbReference type="ARBA" id="ARBA00022553"/>
    </source>
</evidence>
<keyword evidence="5" id="KW-0808">Transferase</keyword>
<dbReference type="InterPro" id="IPR036890">
    <property type="entry name" value="HATPase_C_sf"/>
</dbReference>
<evidence type="ECO:0000259" key="12">
    <source>
        <dbReference type="PROSITE" id="PS50109"/>
    </source>
</evidence>
<dbReference type="SMART" id="SM00387">
    <property type="entry name" value="HATPase_c"/>
    <property type="match status" value="1"/>
</dbReference>
<dbReference type="PROSITE" id="PS50109">
    <property type="entry name" value="HIS_KIN"/>
    <property type="match status" value="1"/>
</dbReference>
<dbReference type="InterPro" id="IPR005467">
    <property type="entry name" value="His_kinase_dom"/>
</dbReference>
<feature type="transmembrane region" description="Helical" evidence="11">
    <location>
        <begin position="186"/>
        <end position="209"/>
    </location>
</feature>
<dbReference type="Proteomes" id="UP000003971">
    <property type="component" value="Chromosome"/>
</dbReference>
<keyword evidence="6 11" id="KW-0812">Transmembrane</keyword>
<dbReference type="PANTHER" id="PTHR45436">
    <property type="entry name" value="SENSOR HISTIDINE KINASE YKOH"/>
    <property type="match status" value="1"/>
</dbReference>
<dbReference type="Pfam" id="PF02518">
    <property type="entry name" value="HATPase_c"/>
    <property type="match status" value="1"/>
</dbReference>
<evidence type="ECO:0000256" key="5">
    <source>
        <dbReference type="ARBA" id="ARBA00022679"/>
    </source>
</evidence>
<dbReference type="PROSITE" id="PS50885">
    <property type="entry name" value="HAMP"/>
    <property type="match status" value="1"/>
</dbReference>
<reference evidence="14 15" key="1">
    <citation type="journal article" date="2011" name="J. Bacteriol.">
        <title>Genome sequences of Salmonella enterica serovar typhimurium, Choleraesuis, Dublin, and Gallinarum strains of well- defined virulence in food-producing animals.</title>
        <authorList>
            <person name="Richardson E.J."/>
            <person name="Limaye B."/>
            <person name="Inamdar H."/>
            <person name="Datta A."/>
            <person name="Manjari K.S."/>
            <person name="Pullinger G.D."/>
            <person name="Thomson N.R."/>
            <person name="Joshi R.R."/>
            <person name="Watson M."/>
            <person name="Stevens M.P."/>
        </authorList>
    </citation>
    <scope>NUCLEOTIDE SEQUENCE [LARGE SCALE GENOMIC DNA]</scope>
    <source>
        <strain evidence="14">A50</strain>
    </source>
</reference>
<dbReference type="FunFam" id="3.30.565.10:FF:000084">
    <property type="entry name" value="Sensor histidine kinase"/>
    <property type="match status" value="1"/>
</dbReference>
<dbReference type="InterPro" id="IPR013727">
    <property type="entry name" value="2CSK_N"/>
</dbReference>
<dbReference type="Gene3D" id="3.30.565.10">
    <property type="entry name" value="Histidine kinase-like ATPase, C-terminal domain"/>
    <property type="match status" value="1"/>
</dbReference>
<dbReference type="InterPro" id="IPR003660">
    <property type="entry name" value="HAMP_dom"/>
</dbReference>
<accession>A0AAJ8WWJ6</accession>
<name>A0AAJ8WWJ6_SALET</name>
<dbReference type="CDD" id="cd00075">
    <property type="entry name" value="HATPase"/>
    <property type="match status" value="1"/>
</dbReference>
<proteinExistence type="predicted"/>
<evidence type="ECO:0000313" key="15">
    <source>
        <dbReference type="Proteomes" id="UP000003971"/>
    </source>
</evidence>
<evidence type="ECO:0000256" key="1">
    <source>
        <dbReference type="ARBA" id="ARBA00000085"/>
    </source>
</evidence>
<dbReference type="SMART" id="SM00388">
    <property type="entry name" value="HisKA"/>
    <property type="match status" value="1"/>
</dbReference>
<dbReference type="SUPFAM" id="SSF55874">
    <property type="entry name" value="ATPase domain of HSP90 chaperone/DNA topoisomerase II/histidine kinase"/>
    <property type="match status" value="1"/>
</dbReference>
<keyword evidence="4" id="KW-0597">Phosphoprotein</keyword>
<comment type="catalytic activity">
    <reaction evidence="1">
        <text>ATP + protein L-histidine = ADP + protein N-phospho-L-histidine.</text>
        <dbReference type="EC" id="2.7.13.3"/>
    </reaction>
</comment>